<dbReference type="EMBL" id="JBHSXL010000009">
    <property type="protein sequence ID" value="MFC6892890.1"/>
    <property type="molecule type" value="Genomic_DNA"/>
</dbReference>
<evidence type="ECO:0000259" key="2">
    <source>
        <dbReference type="Pfam" id="PF00582"/>
    </source>
</evidence>
<feature type="region of interest" description="Disordered" evidence="1">
    <location>
        <begin position="100"/>
        <end position="137"/>
    </location>
</feature>
<sequence length="223" mass="22211">MNADDGVDGGPGSSEASSDDVDLATLLDVADATGIVDDVSTVESVETTLPSGSGTPDGLSSILVAIGDGPHSGATVDLASALARESGAWLELFHVVPDGGSGGGAVSTEVEDASSPRHRDAANDSDDSDGPDDAITAGEGLLSAAKDRVGECDRIDTWLFEGDSPASAIVEQSSYYDAVVLGAPTSGRVERFVLGSTTGTVRSDAVCPVIVVTAAGSTPIVFG</sequence>
<proteinExistence type="predicted"/>
<dbReference type="InterPro" id="IPR006016">
    <property type="entry name" value="UspA"/>
</dbReference>
<dbReference type="Pfam" id="PF00582">
    <property type="entry name" value="Usp"/>
    <property type="match status" value="1"/>
</dbReference>
<feature type="compositionally biased region" description="Acidic residues" evidence="1">
    <location>
        <begin position="123"/>
        <end position="132"/>
    </location>
</feature>
<comment type="caution">
    <text evidence="3">The sequence shown here is derived from an EMBL/GenBank/DDBJ whole genome shotgun (WGS) entry which is preliminary data.</text>
</comment>
<accession>A0ABD5UWS1</accession>
<dbReference type="Gene3D" id="3.40.50.620">
    <property type="entry name" value="HUPs"/>
    <property type="match status" value="1"/>
</dbReference>
<dbReference type="AlphaFoldDB" id="A0ABD5UWS1"/>
<keyword evidence="4" id="KW-1185">Reference proteome</keyword>
<dbReference type="Proteomes" id="UP001596296">
    <property type="component" value="Unassembled WGS sequence"/>
</dbReference>
<dbReference type="InterPro" id="IPR014729">
    <property type="entry name" value="Rossmann-like_a/b/a_fold"/>
</dbReference>
<reference evidence="3 4" key="1">
    <citation type="journal article" date="2019" name="Int. J. Syst. Evol. Microbiol.">
        <title>The Global Catalogue of Microorganisms (GCM) 10K type strain sequencing project: providing services to taxonomists for standard genome sequencing and annotation.</title>
        <authorList>
            <consortium name="The Broad Institute Genomics Platform"/>
            <consortium name="The Broad Institute Genome Sequencing Center for Infectious Disease"/>
            <person name="Wu L."/>
            <person name="Ma J."/>
        </authorList>
    </citation>
    <scope>NUCLEOTIDE SEQUENCE [LARGE SCALE GENOMIC DNA]</scope>
    <source>
        <strain evidence="3 4">SKJ47</strain>
    </source>
</reference>
<dbReference type="SUPFAM" id="SSF52402">
    <property type="entry name" value="Adenine nucleotide alpha hydrolases-like"/>
    <property type="match status" value="1"/>
</dbReference>
<gene>
    <name evidence="3" type="ORF">ACFQE9_09780</name>
</gene>
<evidence type="ECO:0000313" key="3">
    <source>
        <dbReference type="EMBL" id="MFC6892890.1"/>
    </source>
</evidence>
<protein>
    <submittedName>
        <fullName evidence="3">Universal stress protein</fullName>
    </submittedName>
</protein>
<evidence type="ECO:0000313" key="4">
    <source>
        <dbReference type="Proteomes" id="UP001596296"/>
    </source>
</evidence>
<dbReference type="CDD" id="cd00293">
    <property type="entry name" value="USP-like"/>
    <property type="match status" value="1"/>
</dbReference>
<feature type="region of interest" description="Disordered" evidence="1">
    <location>
        <begin position="1"/>
        <end position="21"/>
    </location>
</feature>
<feature type="domain" description="UspA" evidence="2">
    <location>
        <begin position="61"/>
        <end position="212"/>
    </location>
</feature>
<evidence type="ECO:0000256" key="1">
    <source>
        <dbReference type="SAM" id="MobiDB-lite"/>
    </source>
</evidence>
<dbReference type="RefSeq" id="WP_379743915.1">
    <property type="nucleotide sequence ID" value="NZ_JBHSVN010000001.1"/>
</dbReference>
<organism evidence="3 4">
    <name type="scientific">Halopenitus salinus</name>
    <dbReference type="NCBI Taxonomy" id="1198295"/>
    <lineage>
        <taxon>Archaea</taxon>
        <taxon>Methanobacteriati</taxon>
        <taxon>Methanobacteriota</taxon>
        <taxon>Stenosarchaea group</taxon>
        <taxon>Halobacteria</taxon>
        <taxon>Halobacteriales</taxon>
        <taxon>Haloferacaceae</taxon>
        <taxon>Halopenitus</taxon>
    </lineage>
</organism>
<name>A0ABD5UWS1_9EURY</name>